<feature type="region of interest" description="Disordered" evidence="1">
    <location>
        <begin position="1"/>
        <end position="39"/>
    </location>
</feature>
<dbReference type="Proteomes" id="UP001308179">
    <property type="component" value="Unassembled WGS sequence"/>
</dbReference>
<evidence type="ECO:0000313" key="2">
    <source>
        <dbReference type="EMBL" id="KAK5139722.1"/>
    </source>
</evidence>
<feature type="non-terminal residue" evidence="2">
    <location>
        <position position="1"/>
    </location>
</feature>
<protein>
    <submittedName>
        <fullName evidence="2">Up in starvation</fullName>
    </submittedName>
</protein>
<name>A0ABR0KWJ2_9PEZI</name>
<reference evidence="2 3" key="1">
    <citation type="submission" date="2023-08" db="EMBL/GenBank/DDBJ databases">
        <title>Black Yeasts Isolated from many extreme environments.</title>
        <authorList>
            <person name="Coleine C."/>
            <person name="Stajich J.E."/>
            <person name="Selbmann L."/>
        </authorList>
    </citation>
    <scope>NUCLEOTIDE SEQUENCE [LARGE SCALE GENOMIC DNA]</scope>
    <source>
        <strain evidence="2 3">CCFEE 5386</strain>
    </source>
</reference>
<feature type="compositionally biased region" description="Pro residues" evidence="1">
    <location>
        <begin position="17"/>
        <end position="27"/>
    </location>
</feature>
<feature type="compositionally biased region" description="Low complexity" evidence="1">
    <location>
        <begin position="28"/>
        <end position="39"/>
    </location>
</feature>
<gene>
    <name evidence="2" type="primary">USV1_2</name>
    <name evidence="2" type="ORF">LTR32_007263</name>
</gene>
<organism evidence="2 3">
    <name type="scientific">Rachicladosporium monterosium</name>
    <dbReference type="NCBI Taxonomy" id="1507873"/>
    <lineage>
        <taxon>Eukaryota</taxon>
        <taxon>Fungi</taxon>
        <taxon>Dikarya</taxon>
        <taxon>Ascomycota</taxon>
        <taxon>Pezizomycotina</taxon>
        <taxon>Dothideomycetes</taxon>
        <taxon>Dothideomycetidae</taxon>
        <taxon>Cladosporiales</taxon>
        <taxon>Cladosporiaceae</taxon>
        <taxon>Rachicladosporium</taxon>
    </lineage>
</organism>
<dbReference type="EMBL" id="JAVRRR010001035">
    <property type="protein sequence ID" value="KAK5139722.1"/>
    <property type="molecule type" value="Genomic_DNA"/>
</dbReference>
<keyword evidence="3" id="KW-1185">Reference proteome</keyword>
<comment type="caution">
    <text evidence="2">The sequence shown here is derived from an EMBL/GenBank/DDBJ whole genome shotgun (WGS) entry which is preliminary data.</text>
</comment>
<proteinExistence type="predicted"/>
<feature type="compositionally biased region" description="Low complexity" evidence="1">
    <location>
        <begin position="7"/>
        <end position="16"/>
    </location>
</feature>
<evidence type="ECO:0000256" key="1">
    <source>
        <dbReference type="SAM" id="MobiDB-lite"/>
    </source>
</evidence>
<sequence>PAQLLVPQQQQQQQPRQPQPQPQPPQQQPLQQQQQYQQQYHSYALQTGHDPRYTANFNHQAQSHDMGRLEALVAVATSEGAAVENRS</sequence>
<accession>A0ABR0KWJ2</accession>
<evidence type="ECO:0000313" key="3">
    <source>
        <dbReference type="Proteomes" id="UP001308179"/>
    </source>
</evidence>